<name>A0A9P0HPL3_NEZVI</name>
<proteinExistence type="predicted"/>
<organism evidence="1 2">
    <name type="scientific">Nezara viridula</name>
    <name type="common">Southern green stink bug</name>
    <name type="synonym">Cimex viridulus</name>
    <dbReference type="NCBI Taxonomy" id="85310"/>
    <lineage>
        <taxon>Eukaryota</taxon>
        <taxon>Metazoa</taxon>
        <taxon>Ecdysozoa</taxon>
        <taxon>Arthropoda</taxon>
        <taxon>Hexapoda</taxon>
        <taxon>Insecta</taxon>
        <taxon>Pterygota</taxon>
        <taxon>Neoptera</taxon>
        <taxon>Paraneoptera</taxon>
        <taxon>Hemiptera</taxon>
        <taxon>Heteroptera</taxon>
        <taxon>Panheteroptera</taxon>
        <taxon>Pentatomomorpha</taxon>
        <taxon>Pentatomoidea</taxon>
        <taxon>Pentatomidae</taxon>
        <taxon>Pentatominae</taxon>
        <taxon>Nezara</taxon>
    </lineage>
</organism>
<reference evidence="1" key="1">
    <citation type="submission" date="2022-01" db="EMBL/GenBank/DDBJ databases">
        <authorList>
            <person name="King R."/>
        </authorList>
    </citation>
    <scope>NUCLEOTIDE SEQUENCE</scope>
</reference>
<evidence type="ECO:0000313" key="1">
    <source>
        <dbReference type="EMBL" id="CAH1405407.1"/>
    </source>
</evidence>
<gene>
    <name evidence="1" type="ORF">NEZAVI_LOCUS13631</name>
</gene>
<dbReference type="Proteomes" id="UP001152798">
    <property type="component" value="Chromosome 6"/>
</dbReference>
<dbReference type="AlphaFoldDB" id="A0A9P0HPL3"/>
<keyword evidence="2" id="KW-1185">Reference proteome</keyword>
<protein>
    <submittedName>
        <fullName evidence="1">Uncharacterized protein</fullName>
    </submittedName>
</protein>
<evidence type="ECO:0000313" key="2">
    <source>
        <dbReference type="Proteomes" id="UP001152798"/>
    </source>
</evidence>
<dbReference type="EMBL" id="OV725082">
    <property type="protein sequence ID" value="CAH1405407.1"/>
    <property type="molecule type" value="Genomic_DNA"/>
</dbReference>
<sequence length="53" mass="6741">MQISNIRNTEFVYYDDRRTLRNTVMKFEHRIYFYMTDLIRTYVMQFKHKLVVD</sequence>
<accession>A0A9P0HPL3</accession>